<dbReference type="RefSeq" id="XP_020072225.1">
    <property type="nucleotide sequence ID" value="XM_020216189.1"/>
</dbReference>
<evidence type="ECO:0000256" key="10">
    <source>
        <dbReference type="ARBA" id="ARBA00023136"/>
    </source>
</evidence>
<dbReference type="Proteomes" id="UP000094389">
    <property type="component" value="Unassembled WGS sequence"/>
</dbReference>
<protein>
    <recommendedName>
        <fullName evidence="12">Mitochondrial aspartate-glutamate transporter AGC1</fullName>
    </recommendedName>
    <alternativeName>
        <fullName evidence="13">Aspartate-glutamate carrier 1</fullName>
    </alternativeName>
</protein>
<dbReference type="InterPro" id="IPR018108">
    <property type="entry name" value="MCP_transmembrane"/>
</dbReference>
<evidence type="ECO:0000256" key="15">
    <source>
        <dbReference type="SAM" id="MobiDB-lite"/>
    </source>
</evidence>
<keyword evidence="10 14" id="KW-0472">Membrane</keyword>
<keyword evidence="3" id="KW-0813">Transport</keyword>
<dbReference type="FunFam" id="1.50.40.10:FF:000004">
    <property type="entry name" value="Calcium-binding mitochondrial carrier protein Aralar1"/>
    <property type="match status" value="1"/>
</dbReference>
<dbReference type="SUPFAM" id="SSF47473">
    <property type="entry name" value="EF-hand"/>
    <property type="match status" value="1"/>
</dbReference>
<evidence type="ECO:0000256" key="12">
    <source>
        <dbReference type="ARBA" id="ARBA00073787"/>
    </source>
</evidence>
<dbReference type="InterPro" id="IPR051028">
    <property type="entry name" value="Mito_Solute_Carrier"/>
</dbReference>
<keyword evidence="8" id="KW-1133">Transmembrane helix</keyword>
<dbReference type="Pfam" id="PF00153">
    <property type="entry name" value="Mito_carr"/>
    <property type="match status" value="3"/>
</dbReference>
<feature type="repeat" description="Solcar" evidence="14">
    <location>
        <begin position="640"/>
        <end position="728"/>
    </location>
</feature>
<evidence type="ECO:0000256" key="6">
    <source>
        <dbReference type="ARBA" id="ARBA00022792"/>
    </source>
</evidence>
<dbReference type="PRINTS" id="PR00926">
    <property type="entry name" value="MITOCARRIER"/>
</dbReference>
<feature type="repeat" description="Solcar" evidence="14">
    <location>
        <begin position="541"/>
        <end position="625"/>
    </location>
</feature>
<gene>
    <name evidence="16" type="primary">AGC1</name>
    <name evidence="16" type="ORF">BN1211_2704</name>
    <name evidence="17" type="ORF">CYBJADRAFT_171124</name>
</gene>
<evidence type="ECO:0000256" key="14">
    <source>
        <dbReference type="PROSITE-ProRule" id="PRU00282"/>
    </source>
</evidence>
<evidence type="ECO:0000313" key="16">
    <source>
        <dbReference type="EMBL" id="CEP22349.1"/>
    </source>
</evidence>
<comment type="similarity">
    <text evidence="2">Belongs to the mitochondrial carrier (TC 2.A.29) family.</text>
</comment>
<dbReference type="GO" id="GO:0005313">
    <property type="term" value="F:L-glutamate transmembrane transporter activity"/>
    <property type="evidence" value="ECO:0007669"/>
    <property type="project" value="TreeGrafter"/>
</dbReference>
<dbReference type="PROSITE" id="PS50920">
    <property type="entry name" value="SOLCAR"/>
    <property type="match status" value="3"/>
</dbReference>
<dbReference type="SUPFAM" id="SSF103506">
    <property type="entry name" value="Mitochondrial carrier"/>
    <property type="match status" value="1"/>
</dbReference>
<dbReference type="OrthoDB" id="2161at2759"/>
<dbReference type="EMBL" id="KV453926">
    <property type="protein sequence ID" value="ODV75186.1"/>
    <property type="molecule type" value="Genomic_DNA"/>
</dbReference>
<evidence type="ECO:0000256" key="2">
    <source>
        <dbReference type="ARBA" id="ARBA00006375"/>
    </source>
</evidence>
<accession>A0A1E4S6Q5</accession>
<name>A0A0H5CCK5_CYBJN</name>
<keyword evidence="9" id="KW-0496">Mitochondrion</keyword>
<dbReference type="Proteomes" id="UP000038830">
    <property type="component" value="Unassembled WGS sequence"/>
</dbReference>
<dbReference type="Gene3D" id="1.50.40.10">
    <property type="entry name" value="Mitochondrial carrier domain"/>
    <property type="match status" value="1"/>
</dbReference>
<evidence type="ECO:0000313" key="19">
    <source>
        <dbReference type="Proteomes" id="UP000094389"/>
    </source>
</evidence>
<reference evidence="17 19" key="3">
    <citation type="journal article" date="2016" name="Proc. Natl. Acad. Sci. U.S.A.">
        <title>Comparative genomics of biotechnologically important yeasts.</title>
        <authorList>
            <person name="Riley R."/>
            <person name="Haridas S."/>
            <person name="Wolfe K.H."/>
            <person name="Lopes M.R."/>
            <person name="Hittinger C.T."/>
            <person name="Goeker M."/>
            <person name="Salamov A.A."/>
            <person name="Wisecaver J.H."/>
            <person name="Long T.M."/>
            <person name="Calvey C.H."/>
            <person name="Aerts A.L."/>
            <person name="Barry K.W."/>
            <person name="Choi C."/>
            <person name="Clum A."/>
            <person name="Coughlan A.Y."/>
            <person name="Deshpande S."/>
            <person name="Douglass A.P."/>
            <person name="Hanson S.J."/>
            <person name="Klenk H.-P."/>
            <person name="LaButti K.M."/>
            <person name="Lapidus A."/>
            <person name="Lindquist E.A."/>
            <person name="Lipzen A.M."/>
            <person name="Meier-Kolthoff J.P."/>
            <person name="Ohm R.A."/>
            <person name="Otillar R.P."/>
            <person name="Pangilinan J.L."/>
            <person name="Peng Y."/>
            <person name="Rokas A."/>
            <person name="Rosa C.A."/>
            <person name="Scheuner C."/>
            <person name="Sibirny A.A."/>
            <person name="Slot J.C."/>
            <person name="Stielow J.B."/>
            <person name="Sun H."/>
            <person name="Kurtzman C.P."/>
            <person name="Blackwell M."/>
            <person name="Grigoriev I.V."/>
            <person name="Jeffries T.W."/>
        </authorList>
    </citation>
    <scope>NUCLEOTIDE SEQUENCE [LARGE SCALE GENOMIC DNA]</scope>
    <source>
        <strain evidence="19">ATCC 18201 / CBS 1600 / BCRC 20928 / JCM 3617 / NBRC 0987 / NRRL Y-1542</strain>
        <strain evidence="17">NRRL Y-1542</strain>
    </source>
</reference>
<keyword evidence="19" id="KW-1185">Reference proteome</keyword>
<feature type="compositionally biased region" description="Polar residues" evidence="15">
    <location>
        <begin position="752"/>
        <end position="767"/>
    </location>
</feature>
<evidence type="ECO:0000256" key="5">
    <source>
        <dbReference type="ARBA" id="ARBA00022737"/>
    </source>
</evidence>
<evidence type="ECO:0000256" key="9">
    <source>
        <dbReference type="ARBA" id="ARBA00023128"/>
    </source>
</evidence>
<evidence type="ECO:0000256" key="7">
    <source>
        <dbReference type="ARBA" id="ARBA00022837"/>
    </source>
</evidence>
<evidence type="ECO:0000256" key="3">
    <source>
        <dbReference type="ARBA" id="ARBA00022448"/>
    </source>
</evidence>
<dbReference type="InterPro" id="IPR011992">
    <property type="entry name" value="EF-hand-dom_pair"/>
</dbReference>
<dbReference type="OMA" id="YYYKSCQ"/>
<dbReference type="PANTHER" id="PTHR45678:SF9">
    <property type="entry name" value="CALCIUM-BINDING MITOCHONDRIAL CARRIER PROTEIN ARALAR1"/>
    <property type="match status" value="1"/>
</dbReference>
<reference evidence="16" key="1">
    <citation type="submission" date="2014-12" db="EMBL/GenBank/DDBJ databases">
        <authorList>
            <person name="Jaenicke S."/>
        </authorList>
    </citation>
    <scope>NUCLEOTIDE SEQUENCE [LARGE SCALE GENOMIC DNA]</scope>
    <source>
        <strain evidence="16">CBS1600</strain>
    </source>
</reference>
<keyword evidence="7" id="KW-0106">Calcium</keyword>
<dbReference type="STRING" id="983966.A0A0H5CCK5"/>
<sequence>MELPSSSSEHKKQQLEIFRKYARYDEEKHQLVLEYDSFIKLLSSSTKLYSKFTDHEHNYNRVSPETFGVIFLAVDENNKGYLSVSDWFYFNNLLKNKNYQYAVLYEFLRKFDSHNNGKAINFNDKFVSFDDLVLSLPDLQGTIAKVQDYTDNAFFKKNGLNLNWGDLSWLKFYAQGPPRTQKNLPTDEQYISLNSIASILQTDLPNERIQNGFSHLSTENPLTGKLELSKNQLVYLLKNTYSHKISNQVFDSLNLTNAKLIKSTNNSISYTVLKDLQYLFEHFDLINQILLKFYHVSKESSPGANLVITKEDFVNFIDYEYHKVNNITSFSPSQINLLFSIVANYKTNTLETQKKVQQLMDEGMTQKQAVDTCKREEQYDNFMRHYDELAGDDSTTYLLEKNEVSKTLNIQDFLRITNPNYLNDIIHEAEVTRLPQVNSNWYFYPVFDSIYNFTLGSVAGAIGATIVYPIDLVKTRMQAQRVLIYKNSLDCAVKVLRSEGLRGLYSGLGPQLIGVAPEKAIKLTVNDLARSYFTNKISKKITWYYEVVSGACAGACQVIFTNPLEIVKIRLQVQGNYDVSERMSAMGIIRKLGITGLYKGVGACLLRDVPFSAIYFPTYAHIKKDIFNYDPSDKKRRHKLKTWELLVSGGLAGMPAAFLTTPCDVIKTRLQIDPKKGETHYNGIFHAFKTILREESARSFFKGGGARVLRSSPQFGFTLAAYEIFQTLFPLHGDGLNNIEKTPKSPATLATQTLGGQSPVPSGQTVVPTGPPADTKSSKILNDSMKNRFFLNYYFKSCEISKTFIDLDPNFKDFNADVYQKFYKDLKSPKN</sequence>
<evidence type="ECO:0000313" key="18">
    <source>
        <dbReference type="Proteomes" id="UP000038830"/>
    </source>
</evidence>
<dbReference type="InterPro" id="IPR023395">
    <property type="entry name" value="MCP_dom_sf"/>
</dbReference>
<dbReference type="GO" id="GO:0005743">
    <property type="term" value="C:mitochondrial inner membrane"/>
    <property type="evidence" value="ECO:0007669"/>
    <property type="project" value="UniProtKB-SubCell"/>
</dbReference>
<evidence type="ECO:0000256" key="11">
    <source>
        <dbReference type="ARBA" id="ARBA00059916"/>
    </source>
</evidence>
<evidence type="ECO:0000256" key="13">
    <source>
        <dbReference type="ARBA" id="ARBA00082232"/>
    </source>
</evidence>
<proteinExistence type="inferred from homology"/>
<dbReference type="GeneID" id="30990585"/>
<keyword evidence="5" id="KW-0677">Repeat</keyword>
<dbReference type="GO" id="GO:0043490">
    <property type="term" value="P:malate-aspartate shuttle"/>
    <property type="evidence" value="ECO:0007669"/>
    <property type="project" value="TreeGrafter"/>
</dbReference>
<keyword evidence="4 14" id="KW-0812">Transmembrane</keyword>
<dbReference type="EMBL" id="CDQK01000003">
    <property type="protein sequence ID" value="CEP22349.1"/>
    <property type="molecule type" value="Genomic_DNA"/>
</dbReference>
<dbReference type="AlphaFoldDB" id="A0A0H5CCK5"/>
<reference evidence="18" key="2">
    <citation type="journal article" date="2015" name="J. Biotechnol.">
        <title>The structure of the Cyberlindnera jadinii genome and its relation to Candida utilis analyzed by the occurrence of single nucleotide polymorphisms.</title>
        <authorList>
            <person name="Rupp O."/>
            <person name="Brinkrolf K."/>
            <person name="Buerth C."/>
            <person name="Kunigo M."/>
            <person name="Schneider J."/>
            <person name="Jaenicke S."/>
            <person name="Goesmann A."/>
            <person name="Puehler A."/>
            <person name="Jaeger K.-E."/>
            <person name="Ernst J.F."/>
        </authorList>
    </citation>
    <scope>NUCLEOTIDE SEQUENCE [LARGE SCALE GENOMIC DNA]</scope>
    <source>
        <strain evidence="18">ATCC 18201 / CBS 1600 / BCRC 20928 / JCM 3617 / NBRC 0987 / NRRL Y-1542</strain>
    </source>
</reference>
<evidence type="ECO:0000256" key="8">
    <source>
        <dbReference type="ARBA" id="ARBA00022989"/>
    </source>
</evidence>
<accession>A0A0H5CCK5</accession>
<keyword evidence="6" id="KW-0999">Mitochondrion inner membrane</keyword>
<organism evidence="16 18">
    <name type="scientific">Cyberlindnera jadinii (strain ATCC 18201 / CBS 1600 / BCRC 20928 / JCM 3617 / NBRC 0987 / NRRL Y-1542)</name>
    <name type="common">Torula yeast</name>
    <name type="synonym">Candida utilis</name>
    <dbReference type="NCBI Taxonomy" id="983966"/>
    <lineage>
        <taxon>Eukaryota</taxon>
        <taxon>Fungi</taxon>
        <taxon>Dikarya</taxon>
        <taxon>Ascomycota</taxon>
        <taxon>Saccharomycotina</taxon>
        <taxon>Saccharomycetes</taxon>
        <taxon>Phaffomycetales</taxon>
        <taxon>Phaffomycetaceae</taxon>
        <taxon>Cyberlindnera</taxon>
    </lineage>
</organism>
<evidence type="ECO:0000256" key="4">
    <source>
        <dbReference type="ARBA" id="ARBA00022692"/>
    </source>
</evidence>
<dbReference type="GO" id="GO:0015183">
    <property type="term" value="F:L-aspartate transmembrane transporter activity"/>
    <property type="evidence" value="ECO:0007669"/>
    <property type="project" value="TreeGrafter"/>
</dbReference>
<feature type="region of interest" description="Disordered" evidence="15">
    <location>
        <begin position="752"/>
        <end position="776"/>
    </location>
</feature>
<comment type="subcellular location">
    <subcellularLocation>
        <location evidence="1">Mitochondrion inner membrane</location>
        <topology evidence="1">Multi-pass membrane protein</topology>
    </subcellularLocation>
</comment>
<dbReference type="InterPro" id="IPR002067">
    <property type="entry name" value="MCP"/>
</dbReference>
<comment type="function">
    <text evidence="11">Calcium-dependent mitochondrial aspartate and glutamate carrier. Transport of glutamate in mitochondria is required for mitochondrial transamination reactions and ornithine synthesis. Plays also a role in malate-aspartate NADH shuttle, which is critical for growth on acetate and fatty acids.</text>
</comment>
<feature type="repeat" description="Solcar" evidence="14">
    <location>
        <begin position="447"/>
        <end position="532"/>
    </location>
</feature>
<evidence type="ECO:0000313" key="17">
    <source>
        <dbReference type="EMBL" id="ODV75186.1"/>
    </source>
</evidence>
<evidence type="ECO:0000256" key="1">
    <source>
        <dbReference type="ARBA" id="ARBA00004448"/>
    </source>
</evidence>
<dbReference type="PANTHER" id="PTHR45678">
    <property type="entry name" value="MITOCHONDRIAL 2-OXODICARBOXYLATE CARRIER 1-RELATED"/>
    <property type="match status" value="1"/>
</dbReference>